<dbReference type="InterPro" id="IPR020422">
    <property type="entry name" value="TYR_PHOSPHATASE_DUAL_dom"/>
</dbReference>
<dbReference type="EMBL" id="HBGD01001605">
    <property type="protein sequence ID" value="CAD9078098.1"/>
    <property type="molecule type" value="Transcribed_RNA"/>
</dbReference>
<dbReference type="CDD" id="cd14498">
    <property type="entry name" value="DSP"/>
    <property type="match status" value="1"/>
</dbReference>
<evidence type="ECO:0000256" key="5">
    <source>
        <dbReference type="PIRSR" id="PIRSR000941-50"/>
    </source>
</evidence>
<evidence type="ECO:0000313" key="8">
    <source>
        <dbReference type="EMBL" id="CAD9078098.1"/>
    </source>
</evidence>
<dbReference type="InterPro" id="IPR016278">
    <property type="entry name" value="DUSP12"/>
</dbReference>
<dbReference type="SMART" id="SM00195">
    <property type="entry name" value="DSPc"/>
    <property type="match status" value="1"/>
</dbReference>
<dbReference type="Pfam" id="PF00782">
    <property type="entry name" value="DSPc"/>
    <property type="match status" value="1"/>
</dbReference>
<evidence type="ECO:0000259" key="6">
    <source>
        <dbReference type="PROSITE" id="PS50054"/>
    </source>
</evidence>
<dbReference type="AlphaFoldDB" id="A0A7S1KM90"/>
<evidence type="ECO:0000256" key="2">
    <source>
        <dbReference type="ARBA" id="ARBA00013064"/>
    </source>
</evidence>
<dbReference type="InterPro" id="IPR003595">
    <property type="entry name" value="Tyr_Pase_cat"/>
</dbReference>
<dbReference type="SUPFAM" id="SSF52799">
    <property type="entry name" value="(Phosphotyrosine protein) phosphatases II"/>
    <property type="match status" value="1"/>
</dbReference>
<name>A0A7S1KM90_9EUKA</name>
<feature type="domain" description="Tyrosine specific protein phosphatases" evidence="7">
    <location>
        <begin position="77"/>
        <end position="128"/>
    </location>
</feature>
<evidence type="ECO:0000256" key="4">
    <source>
        <dbReference type="ARBA" id="ARBA00022912"/>
    </source>
</evidence>
<feature type="domain" description="Tyrosine-protein phosphatase" evidence="6">
    <location>
        <begin position="7"/>
        <end position="153"/>
    </location>
</feature>
<feature type="active site" description="Phosphocysteine intermediate" evidence="5">
    <location>
        <position position="95"/>
    </location>
</feature>
<dbReference type="PROSITE" id="PS50054">
    <property type="entry name" value="TYR_PHOSPHATASE_DUAL"/>
    <property type="match status" value="1"/>
</dbReference>
<dbReference type="Gene3D" id="3.90.190.10">
    <property type="entry name" value="Protein tyrosine phosphatase superfamily"/>
    <property type="match status" value="1"/>
</dbReference>
<gene>
    <name evidence="8" type="ORF">PCOS0759_LOCUS1330</name>
</gene>
<reference evidence="8" key="1">
    <citation type="submission" date="2021-01" db="EMBL/GenBank/DDBJ databases">
        <authorList>
            <person name="Corre E."/>
            <person name="Pelletier E."/>
            <person name="Niang G."/>
            <person name="Scheremetjew M."/>
            <person name="Finn R."/>
            <person name="Kale V."/>
            <person name="Holt S."/>
            <person name="Cochrane G."/>
            <person name="Meng A."/>
            <person name="Brown T."/>
            <person name="Cohen L."/>
        </authorList>
    </citation>
    <scope>NUCLEOTIDE SEQUENCE</scope>
    <source>
        <strain evidence="8">WS</strain>
    </source>
</reference>
<evidence type="ECO:0000256" key="1">
    <source>
        <dbReference type="ARBA" id="ARBA00008601"/>
    </source>
</evidence>
<organism evidence="8">
    <name type="scientific">Percolomonas cosmopolitus</name>
    <dbReference type="NCBI Taxonomy" id="63605"/>
    <lineage>
        <taxon>Eukaryota</taxon>
        <taxon>Discoba</taxon>
        <taxon>Heterolobosea</taxon>
        <taxon>Tetramitia</taxon>
        <taxon>Eutetramitia</taxon>
        <taxon>Percolomonadidae</taxon>
        <taxon>Percolomonas</taxon>
    </lineage>
</organism>
<sequence length="280" mass="31928">MNSDTPHFFQITKRIFLSDLVHASNAQLLKKCNITHVITAIKDKSPIAEHEHMKRLNIPIHDMVSEDLVHTYGDTILQFYENCRNTEGGNLLVHCVHGMSRSVAIVAFILIVKGNIDFDAALNVIRSKTHRDDMEPNIGFQIQLQQVHAKMNGGKIGYELDEGKDGEPTHHGIYCKKCRGSLFLNSDILEHTNEKNHMLPYSRLKKENRLNSRRGDECSSFFVSRMDWMGEMKDQEGTLFCPKCDSKIGNYKWRGAQCSCGAWVTPAIQIMKSRVDSYLD</sequence>
<keyword evidence="3" id="KW-0378">Hydrolase</keyword>
<dbReference type="InterPro" id="IPR000387">
    <property type="entry name" value="Tyr_Pase_dom"/>
</dbReference>
<dbReference type="PROSITE" id="PS50056">
    <property type="entry name" value="TYR_PHOSPHATASE_2"/>
    <property type="match status" value="1"/>
</dbReference>
<dbReference type="InterPro" id="IPR000340">
    <property type="entry name" value="Dual-sp_phosphatase_cat-dom"/>
</dbReference>
<accession>A0A7S1KM90</accession>
<keyword evidence="4" id="KW-0904">Protein phosphatase</keyword>
<dbReference type="PANTHER" id="PTHR45848">
    <property type="entry name" value="DUAL SPECIFICITY PROTEIN PHOSPHATASE 12 FAMILY MEMBER"/>
    <property type="match status" value="1"/>
</dbReference>
<proteinExistence type="inferred from homology"/>
<dbReference type="InterPro" id="IPR029021">
    <property type="entry name" value="Prot-tyrosine_phosphatase-like"/>
</dbReference>
<dbReference type="SMART" id="SM00404">
    <property type="entry name" value="PTPc_motif"/>
    <property type="match status" value="1"/>
</dbReference>
<comment type="similarity">
    <text evidence="1">Belongs to the protein-tyrosine phosphatase family. Non-receptor class dual specificity subfamily.</text>
</comment>
<dbReference type="GO" id="GO:0008138">
    <property type="term" value="F:protein tyrosine/serine/threonine phosphatase activity"/>
    <property type="evidence" value="ECO:0007669"/>
    <property type="project" value="InterPro"/>
</dbReference>
<evidence type="ECO:0000256" key="3">
    <source>
        <dbReference type="ARBA" id="ARBA00022801"/>
    </source>
</evidence>
<dbReference type="PANTHER" id="PTHR45848:SF4">
    <property type="entry name" value="DUAL SPECIFICITY PROTEIN PHOSPHATASE 12"/>
    <property type="match status" value="1"/>
</dbReference>
<dbReference type="PIRSF" id="PIRSF000941">
    <property type="entry name" value="DUSP12"/>
    <property type="match status" value="1"/>
</dbReference>
<protein>
    <recommendedName>
        <fullName evidence="2">protein-tyrosine-phosphatase</fullName>
        <ecNumber evidence="2">3.1.3.48</ecNumber>
    </recommendedName>
</protein>
<dbReference type="EC" id="3.1.3.48" evidence="2"/>
<evidence type="ECO:0000259" key="7">
    <source>
        <dbReference type="PROSITE" id="PS50056"/>
    </source>
</evidence>
<dbReference type="GO" id="GO:0004725">
    <property type="term" value="F:protein tyrosine phosphatase activity"/>
    <property type="evidence" value="ECO:0007669"/>
    <property type="project" value="UniProtKB-EC"/>
</dbReference>